<dbReference type="KEGG" id="ccot:CCAX7_005940"/>
<name>A0A402D387_9BACT</name>
<evidence type="ECO:0000313" key="4">
    <source>
        <dbReference type="EMBL" id="BDI28543.1"/>
    </source>
</evidence>
<dbReference type="InterPro" id="IPR036388">
    <property type="entry name" value="WH-like_DNA-bd_sf"/>
</dbReference>
<dbReference type="GO" id="GO:0000976">
    <property type="term" value="F:transcription cis-regulatory region binding"/>
    <property type="evidence" value="ECO:0007669"/>
    <property type="project" value="TreeGrafter"/>
</dbReference>
<evidence type="ECO:0000256" key="2">
    <source>
        <dbReference type="ARBA" id="ARBA00023125"/>
    </source>
</evidence>
<dbReference type="GO" id="GO:0003700">
    <property type="term" value="F:DNA-binding transcription factor activity"/>
    <property type="evidence" value="ECO:0007669"/>
    <property type="project" value="InterPro"/>
</dbReference>
<dbReference type="SMART" id="SM00345">
    <property type="entry name" value="HTH_GNTR"/>
    <property type="match status" value="1"/>
</dbReference>
<dbReference type="Gene3D" id="1.10.10.10">
    <property type="entry name" value="Winged helix-like DNA-binding domain superfamily/Winged helix DNA-binding domain"/>
    <property type="match status" value="1"/>
</dbReference>
<dbReference type="PANTHER" id="PTHR30146:SF109">
    <property type="entry name" value="HTH-TYPE TRANSCRIPTIONAL REGULATOR GALS"/>
    <property type="match status" value="1"/>
</dbReference>
<dbReference type="Pfam" id="PF13377">
    <property type="entry name" value="Peripla_BP_3"/>
    <property type="match status" value="1"/>
</dbReference>
<dbReference type="OrthoDB" id="9813468at2"/>
<dbReference type="Gene3D" id="3.40.50.2300">
    <property type="match status" value="2"/>
</dbReference>
<dbReference type="Pfam" id="PF00392">
    <property type="entry name" value="GntR"/>
    <property type="match status" value="1"/>
</dbReference>
<keyword evidence="2" id="KW-0238">DNA-binding</keyword>
<dbReference type="EMBL" id="AP025739">
    <property type="protein sequence ID" value="BDI28543.1"/>
    <property type="molecule type" value="Genomic_DNA"/>
</dbReference>
<evidence type="ECO:0000313" key="5">
    <source>
        <dbReference type="Proteomes" id="UP000287394"/>
    </source>
</evidence>
<dbReference type="RefSeq" id="WP_119324000.1">
    <property type="nucleotide sequence ID" value="NZ_AP025739.1"/>
</dbReference>
<keyword evidence="3" id="KW-0804">Transcription</keyword>
<protein>
    <submittedName>
        <fullName evidence="4">Uncharacterized protein</fullName>
    </submittedName>
</protein>
<organism evidence="4 5">
    <name type="scientific">Capsulimonas corticalis</name>
    <dbReference type="NCBI Taxonomy" id="2219043"/>
    <lineage>
        <taxon>Bacteria</taxon>
        <taxon>Bacillati</taxon>
        <taxon>Armatimonadota</taxon>
        <taxon>Armatimonadia</taxon>
        <taxon>Capsulimonadales</taxon>
        <taxon>Capsulimonadaceae</taxon>
        <taxon>Capsulimonas</taxon>
    </lineage>
</organism>
<keyword evidence="5" id="KW-1185">Reference proteome</keyword>
<dbReference type="InterPro" id="IPR028082">
    <property type="entry name" value="Peripla_BP_I"/>
</dbReference>
<dbReference type="InterPro" id="IPR046335">
    <property type="entry name" value="LacI/GalR-like_sensor"/>
</dbReference>
<gene>
    <name evidence="4" type="ORF">CCAX7_005940</name>
</gene>
<sequence>MLTERRPNPAATKERRGLSATALHVLKVLEERIAQGAYQAGDWLPTERDLVQELGVNRAAVRDALTALADGGRITRLAGCRPRVAPEDGGRRESQKTSPSHPYTIAIVLPQHDGDYASREIMRGISRVLRSQETPCRLLVLDINLATTLPEQLELEACAAVENENVAGAIVWPTLTAETSAGWRRLQRMGHPVVFVDRCDPEAPCDFVGIDNYTAAREAVEHLIALGHKRIAHLTDTEPVSAVRQRQAGYRDALLDAGLSSMERMWMLPHLISDDAAPELDRCLDSDTLPTAIFALNDFSASLVIRHLESRGVRVPEQISVIGFDDSERYSARPGVLTTMRQPFERIGQRAAELFLQRLTSADPAARPFQHVLLPTRLIERSTCRPLE</sequence>
<dbReference type="PROSITE" id="PS50949">
    <property type="entry name" value="HTH_GNTR"/>
    <property type="match status" value="1"/>
</dbReference>
<dbReference type="PRINTS" id="PR00035">
    <property type="entry name" value="HTHGNTR"/>
</dbReference>
<dbReference type="InterPro" id="IPR036390">
    <property type="entry name" value="WH_DNA-bd_sf"/>
</dbReference>
<dbReference type="SUPFAM" id="SSF53822">
    <property type="entry name" value="Periplasmic binding protein-like I"/>
    <property type="match status" value="1"/>
</dbReference>
<dbReference type="PANTHER" id="PTHR30146">
    <property type="entry name" value="LACI-RELATED TRANSCRIPTIONAL REPRESSOR"/>
    <property type="match status" value="1"/>
</dbReference>
<keyword evidence="1" id="KW-0805">Transcription regulation</keyword>
<reference evidence="4 5" key="1">
    <citation type="journal article" date="2019" name="Int. J. Syst. Evol. Microbiol.">
        <title>Capsulimonas corticalis gen. nov., sp. nov., an aerobic capsulated bacterium, of a novel bacterial order, Capsulimonadales ord. nov., of the class Armatimonadia of the phylum Armatimonadetes.</title>
        <authorList>
            <person name="Li J."/>
            <person name="Kudo C."/>
            <person name="Tonouchi A."/>
        </authorList>
    </citation>
    <scope>NUCLEOTIDE SEQUENCE [LARGE SCALE GENOMIC DNA]</scope>
    <source>
        <strain evidence="4 5">AX-7</strain>
    </source>
</reference>
<dbReference type="AlphaFoldDB" id="A0A402D387"/>
<accession>A0A402D387</accession>
<dbReference type="CDD" id="cd06267">
    <property type="entry name" value="PBP1_LacI_sugar_binding-like"/>
    <property type="match status" value="1"/>
</dbReference>
<dbReference type="Proteomes" id="UP000287394">
    <property type="component" value="Chromosome"/>
</dbReference>
<evidence type="ECO:0000256" key="1">
    <source>
        <dbReference type="ARBA" id="ARBA00023015"/>
    </source>
</evidence>
<dbReference type="InterPro" id="IPR000524">
    <property type="entry name" value="Tscrpt_reg_HTH_GntR"/>
</dbReference>
<evidence type="ECO:0000256" key="3">
    <source>
        <dbReference type="ARBA" id="ARBA00023163"/>
    </source>
</evidence>
<proteinExistence type="predicted"/>
<dbReference type="SUPFAM" id="SSF46785">
    <property type="entry name" value="Winged helix' DNA-binding domain"/>
    <property type="match status" value="1"/>
</dbReference>